<dbReference type="GeneID" id="92829155"/>
<dbReference type="AlphaFoldDB" id="H5UX85"/>
<organism evidence="2 3">
    <name type="scientific">Atlantibacter hermannii NBRC 105704</name>
    <dbReference type="NCBI Taxonomy" id="1115512"/>
    <lineage>
        <taxon>Bacteria</taxon>
        <taxon>Pseudomonadati</taxon>
        <taxon>Pseudomonadota</taxon>
        <taxon>Gammaproteobacteria</taxon>
        <taxon>Enterobacterales</taxon>
        <taxon>Enterobacteriaceae</taxon>
        <taxon>Atlantibacter</taxon>
    </lineage>
</organism>
<proteinExistence type="predicted"/>
<feature type="transmembrane region" description="Helical" evidence="1">
    <location>
        <begin position="93"/>
        <end position="113"/>
    </location>
</feature>
<evidence type="ECO:0008006" key="4">
    <source>
        <dbReference type="Google" id="ProtNLM"/>
    </source>
</evidence>
<dbReference type="GO" id="GO:0016020">
    <property type="term" value="C:membrane"/>
    <property type="evidence" value="ECO:0007669"/>
    <property type="project" value="InterPro"/>
</dbReference>
<keyword evidence="1" id="KW-0472">Membrane</keyword>
<evidence type="ECO:0000313" key="3">
    <source>
        <dbReference type="Proteomes" id="UP000010297"/>
    </source>
</evidence>
<evidence type="ECO:0000256" key="1">
    <source>
        <dbReference type="SAM" id="Phobius"/>
    </source>
</evidence>
<gene>
    <name evidence="2" type="primary">ybjM</name>
    <name evidence="2" type="ORF">EH105704_01_05260</name>
</gene>
<dbReference type="InterPro" id="IPR020368">
    <property type="entry name" value="Uncharacterised_YbjM"/>
</dbReference>
<accession>H5UX85</accession>
<dbReference type="RefSeq" id="WP_002463149.1">
    <property type="nucleotide sequence ID" value="NZ_BAFF01000001.1"/>
</dbReference>
<name>H5UX85_ATLHE</name>
<dbReference type="Pfam" id="PF11045">
    <property type="entry name" value="YbjM"/>
    <property type="match status" value="1"/>
</dbReference>
<evidence type="ECO:0000313" key="2">
    <source>
        <dbReference type="EMBL" id="GAB50516.1"/>
    </source>
</evidence>
<feature type="transmembrane region" description="Helical" evidence="1">
    <location>
        <begin position="62"/>
        <end position="81"/>
    </location>
</feature>
<keyword evidence="1" id="KW-1133">Transmembrane helix</keyword>
<reference evidence="2 3" key="1">
    <citation type="submission" date="2012-02" db="EMBL/GenBank/DDBJ databases">
        <title>Whole genome shotgun sequence of Escherichia hermannii NBRC 105704.</title>
        <authorList>
            <person name="Yoshida I."/>
            <person name="Hosoyama A."/>
            <person name="Tsuchikane K."/>
            <person name="Katsumata H."/>
            <person name="Yamazaki S."/>
            <person name="Fujita N."/>
        </authorList>
    </citation>
    <scope>NUCLEOTIDE SEQUENCE [LARGE SCALE GENOMIC DNA]</scope>
    <source>
        <strain evidence="2 3">NBRC 105704</strain>
    </source>
</reference>
<comment type="caution">
    <text evidence="2">The sequence shown here is derived from an EMBL/GenBank/DDBJ whole genome shotgun (WGS) entry which is preliminary data.</text>
</comment>
<dbReference type="eggNOG" id="ENOG5031BJ4">
    <property type="taxonomic scope" value="Bacteria"/>
</dbReference>
<feature type="transmembrane region" description="Helical" evidence="1">
    <location>
        <begin position="38"/>
        <end position="55"/>
    </location>
</feature>
<protein>
    <recommendedName>
        <fullName evidence="4">Inner membrane protein YbjM</fullName>
    </recommendedName>
</protein>
<dbReference type="EMBL" id="BAFF01000001">
    <property type="protein sequence ID" value="GAB50516.1"/>
    <property type="molecule type" value="Genomic_DNA"/>
</dbReference>
<keyword evidence="1" id="KW-0812">Transmembrane</keyword>
<sequence>MKRTRVWPGTVCCFILFLVVFILHKLSASGYSPVQQHLDLGMLCFLLPGMIASFVSRDDRLFKPLFGAMLAAPVCLLLVFFTPIPERSVLQEVAWLFGAVFWCGLGALCHLFARKLLKLSD</sequence>
<dbReference type="Proteomes" id="UP000010297">
    <property type="component" value="Unassembled WGS sequence"/>
</dbReference>
<keyword evidence="3" id="KW-1185">Reference proteome</keyword>